<dbReference type="EMBL" id="JBHSHP010000061">
    <property type="protein sequence ID" value="MFC4756547.1"/>
    <property type="molecule type" value="Genomic_DNA"/>
</dbReference>
<evidence type="ECO:0000256" key="4">
    <source>
        <dbReference type="RuleBase" id="RU000363"/>
    </source>
</evidence>
<sequence length="275" mass="29364">MSGFLSRRGRAGASAAEAGSRRVLITGAASGLGLALTREFLALGDEVILTDVHAEAPAEVRSLTGRWTYRRLDVTSDADWESAAAEIDRLDVLVNNAGIAVGGPIDITSMAAWHRIVEINLLGVVRGCRTFAGRISDGGRIVITASAAGLVHAPQMSAYNATKAAAVALGETLDAELRHRGVSTSVICPQFFQSGLADSLSGEDAQSDEMARKLLSKTHLTSEVIARRAIRGIEARRVVITPDAFATFAWYSKRFTRVPFLASTRLIGRFTARRG</sequence>
<keyword evidence="2" id="KW-0521">NADP</keyword>
<dbReference type="Proteomes" id="UP001595836">
    <property type="component" value="Unassembled WGS sequence"/>
</dbReference>
<dbReference type="PANTHER" id="PTHR43391:SF14">
    <property type="entry name" value="DEHYDROGENASE_REDUCTASE SDR FAMILY PROTEIN 7-LIKE"/>
    <property type="match status" value="1"/>
</dbReference>
<dbReference type="InterPro" id="IPR036291">
    <property type="entry name" value="NAD(P)-bd_dom_sf"/>
</dbReference>
<evidence type="ECO:0000256" key="3">
    <source>
        <dbReference type="ARBA" id="ARBA00023002"/>
    </source>
</evidence>
<keyword evidence="6" id="KW-1185">Reference proteome</keyword>
<dbReference type="PRINTS" id="PR00080">
    <property type="entry name" value="SDRFAMILY"/>
</dbReference>
<gene>
    <name evidence="5" type="ORF">ACFO7U_17410</name>
</gene>
<dbReference type="PANTHER" id="PTHR43391">
    <property type="entry name" value="RETINOL DEHYDROGENASE-RELATED"/>
    <property type="match status" value="1"/>
</dbReference>
<evidence type="ECO:0000256" key="2">
    <source>
        <dbReference type="ARBA" id="ARBA00022857"/>
    </source>
</evidence>
<dbReference type="Gene3D" id="3.40.50.720">
    <property type="entry name" value="NAD(P)-binding Rossmann-like Domain"/>
    <property type="match status" value="1"/>
</dbReference>
<dbReference type="SUPFAM" id="SSF51735">
    <property type="entry name" value="NAD(P)-binding Rossmann-fold domains"/>
    <property type="match status" value="1"/>
</dbReference>
<evidence type="ECO:0000313" key="6">
    <source>
        <dbReference type="Proteomes" id="UP001595836"/>
    </source>
</evidence>
<evidence type="ECO:0000313" key="5">
    <source>
        <dbReference type="EMBL" id="MFC4756547.1"/>
    </source>
</evidence>
<dbReference type="CDD" id="cd05233">
    <property type="entry name" value="SDR_c"/>
    <property type="match status" value="1"/>
</dbReference>
<comment type="similarity">
    <text evidence="1 4">Belongs to the short-chain dehydrogenases/reductases (SDR) family.</text>
</comment>
<reference evidence="6" key="1">
    <citation type="journal article" date="2019" name="Int. J. Syst. Evol. Microbiol.">
        <title>The Global Catalogue of Microorganisms (GCM) 10K type strain sequencing project: providing services to taxonomists for standard genome sequencing and annotation.</title>
        <authorList>
            <consortium name="The Broad Institute Genomics Platform"/>
            <consortium name="The Broad Institute Genome Sequencing Center for Infectious Disease"/>
            <person name="Wu L."/>
            <person name="Ma J."/>
        </authorList>
    </citation>
    <scope>NUCLEOTIDE SEQUENCE [LARGE SCALE GENOMIC DNA]</scope>
    <source>
        <strain evidence="6">JCM 11882</strain>
    </source>
</reference>
<organism evidence="5 6">
    <name type="scientific">Dietzia aurantiaca</name>
    <dbReference type="NCBI Taxonomy" id="983873"/>
    <lineage>
        <taxon>Bacteria</taxon>
        <taxon>Bacillati</taxon>
        <taxon>Actinomycetota</taxon>
        <taxon>Actinomycetes</taxon>
        <taxon>Mycobacteriales</taxon>
        <taxon>Dietziaceae</taxon>
        <taxon>Dietzia</taxon>
    </lineage>
</organism>
<proteinExistence type="inferred from homology"/>
<accession>A0ABV9PUR5</accession>
<protein>
    <submittedName>
        <fullName evidence="5">SDR family NAD(P)-dependent oxidoreductase</fullName>
    </submittedName>
</protein>
<keyword evidence="3" id="KW-0560">Oxidoreductase</keyword>
<dbReference type="InterPro" id="IPR002347">
    <property type="entry name" value="SDR_fam"/>
</dbReference>
<dbReference type="PRINTS" id="PR00081">
    <property type="entry name" value="GDHRDH"/>
</dbReference>
<comment type="caution">
    <text evidence="5">The sequence shown here is derived from an EMBL/GenBank/DDBJ whole genome shotgun (WGS) entry which is preliminary data.</text>
</comment>
<name>A0ABV9PUR5_9ACTN</name>
<dbReference type="Pfam" id="PF00106">
    <property type="entry name" value="adh_short"/>
    <property type="match status" value="1"/>
</dbReference>
<dbReference type="RefSeq" id="WP_344996920.1">
    <property type="nucleotide sequence ID" value="NZ_BAABCD010000057.1"/>
</dbReference>
<evidence type="ECO:0000256" key="1">
    <source>
        <dbReference type="ARBA" id="ARBA00006484"/>
    </source>
</evidence>